<proteinExistence type="predicted"/>
<organism evidence="1 2">
    <name type="scientific">Rotaria sordida</name>
    <dbReference type="NCBI Taxonomy" id="392033"/>
    <lineage>
        <taxon>Eukaryota</taxon>
        <taxon>Metazoa</taxon>
        <taxon>Spiralia</taxon>
        <taxon>Gnathifera</taxon>
        <taxon>Rotifera</taxon>
        <taxon>Eurotatoria</taxon>
        <taxon>Bdelloidea</taxon>
        <taxon>Philodinida</taxon>
        <taxon>Philodinidae</taxon>
        <taxon>Rotaria</taxon>
    </lineage>
</organism>
<dbReference type="AlphaFoldDB" id="A0A813R8Y7"/>
<dbReference type="EMBL" id="CAJNOO010000060">
    <property type="protein sequence ID" value="CAF0777780.1"/>
    <property type="molecule type" value="Genomic_DNA"/>
</dbReference>
<name>A0A813R8Y7_9BILA</name>
<evidence type="ECO:0000313" key="2">
    <source>
        <dbReference type="Proteomes" id="UP000663882"/>
    </source>
</evidence>
<evidence type="ECO:0000313" key="1">
    <source>
        <dbReference type="EMBL" id="CAF0777780.1"/>
    </source>
</evidence>
<reference evidence="1" key="1">
    <citation type="submission" date="2021-02" db="EMBL/GenBank/DDBJ databases">
        <authorList>
            <person name="Nowell W R."/>
        </authorList>
    </citation>
    <scope>NUCLEOTIDE SEQUENCE</scope>
</reference>
<accession>A0A813R8Y7</accession>
<gene>
    <name evidence="1" type="ORF">RFH988_LOCUS2720</name>
</gene>
<sequence length="430" mass="48591">MLNDLLVIQLIFSSSTDPSNASIQVINVQKELCEVYELKEIDQPVTLIGPYSPLEANHSSCHYATKMRRVQIDDESINSVGLEEEQHCHYRCLLVAFDVHLSQTRQIVSLRHTILMPSIREFNPVTNTSLYPDYDMDIGFDVQISTEALVRINEIRKQINLALYSAESAGNKDLMRSVRRTTTTKLQKLLEAKRPPNRNNYFGTFQWNRLNPDDRVPQMTEDVSPDHLKLFPLHDDVITCTVEINDEHRLKMIYHLIWLREKATITTFMCQITCQLCDMNFNFTSDLFAHLSSSQSTSRTYTQEEVKTISPIISDVNVNTNIHQSTTSLPVINSNTAMISPLATITPTPSLAIIPQVQQNQQSQSQLSLSLPNLLILSSNNLLLSTQIMAMMNSNASKTLASIVTQNTTNNNTLSILTSLTSNELHASYS</sequence>
<comment type="caution">
    <text evidence="1">The sequence shown here is derived from an EMBL/GenBank/DDBJ whole genome shotgun (WGS) entry which is preliminary data.</text>
</comment>
<protein>
    <submittedName>
        <fullName evidence="1">Uncharacterized protein</fullName>
    </submittedName>
</protein>
<dbReference type="OrthoDB" id="66977at2759"/>
<dbReference type="Proteomes" id="UP000663882">
    <property type="component" value="Unassembled WGS sequence"/>
</dbReference>